<dbReference type="InterPro" id="IPR011234">
    <property type="entry name" value="Fumarylacetoacetase-like_C"/>
</dbReference>
<dbReference type="InterPro" id="IPR036663">
    <property type="entry name" value="Fumarylacetoacetase_C_sf"/>
</dbReference>
<sequence>MSLIRSWVESANLAEAEFPLNNLPCGVFSAEGEEPRCGVAIGSFVLDVTGLEEAGLLVLEGGPLLDVPFWNEVMEAGPEVWAALRAQLTALLAEGADARDAVEEHLFPLAQVTLHMPFLVAEYTDFYAGRHHATNVGTMFRGAENALPPNWLHIPIGYNGRASSVVVSGTDVRRPWGQLKGPNDAAPRFAPCARFDLELELGAVVGRASEGMVSVAEADAMIFGYVLLNDWSARDIQAWEYQPLGPFQAKATATTISPWIVMRAALEPFRTATPPRELPLLPHLQEPGPMLYDIALEVGLTPEAGSETVIARTNYREMYYSAAQQLAHHTTSGCPMNVGDLLGSGTISGPEKSSRGSLLELSWGGKEPIEITGGQRSFLEDGDTLTLRGHAQGQGYRIGFGACAGKVVPAHQNPSGAGR</sequence>
<evidence type="ECO:0000256" key="6">
    <source>
        <dbReference type="ARBA" id="ARBA00022801"/>
    </source>
</evidence>
<gene>
    <name evidence="13" type="primary">fahA</name>
    <name evidence="13" type="ORF">Q9295_08890</name>
</gene>
<comment type="pathway">
    <text evidence="3">Amino-acid degradation; L-phenylalanine degradation; acetoacetate and fumarate from L-phenylalanine: step 6/6.</text>
</comment>
<dbReference type="GO" id="GO:0004334">
    <property type="term" value="F:fumarylacetoacetase activity"/>
    <property type="evidence" value="ECO:0007669"/>
    <property type="project" value="UniProtKB-EC"/>
</dbReference>
<dbReference type="InterPro" id="IPR036462">
    <property type="entry name" value="Fumarylacetoacetase_N_sf"/>
</dbReference>
<keyword evidence="7" id="KW-0106">Calcium</keyword>
<dbReference type="PANTHER" id="PTHR43069">
    <property type="entry name" value="FUMARYLACETOACETASE"/>
    <property type="match status" value="1"/>
</dbReference>
<evidence type="ECO:0000256" key="7">
    <source>
        <dbReference type="ARBA" id="ARBA00022837"/>
    </source>
</evidence>
<dbReference type="Proteomes" id="UP001239680">
    <property type="component" value="Unassembled WGS sequence"/>
</dbReference>
<evidence type="ECO:0000256" key="3">
    <source>
        <dbReference type="ARBA" id="ARBA00004782"/>
    </source>
</evidence>
<keyword evidence="5" id="KW-0479">Metal-binding</keyword>
<dbReference type="PANTHER" id="PTHR43069:SF2">
    <property type="entry name" value="FUMARYLACETOACETASE"/>
    <property type="match status" value="1"/>
</dbReference>
<evidence type="ECO:0000256" key="5">
    <source>
        <dbReference type="ARBA" id="ARBA00022723"/>
    </source>
</evidence>
<keyword evidence="8" id="KW-0460">Magnesium</keyword>
<keyword evidence="14" id="KW-1185">Reference proteome</keyword>
<dbReference type="Pfam" id="PF09298">
    <property type="entry name" value="FAA_hydrolase_N"/>
    <property type="match status" value="1"/>
</dbReference>
<proteinExistence type="predicted"/>
<keyword evidence="9" id="KW-0828">Tyrosine catabolism</keyword>
<evidence type="ECO:0000259" key="11">
    <source>
        <dbReference type="Pfam" id="PF01557"/>
    </source>
</evidence>
<comment type="cofactor">
    <cofactor evidence="1">
        <name>Ca(2+)</name>
        <dbReference type="ChEBI" id="CHEBI:29108"/>
    </cofactor>
</comment>
<keyword evidence="6 13" id="KW-0378">Hydrolase</keyword>
<protein>
    <recommendedName>
        <fullName evidence="4">fumarylacetoacetase</fullName>
        <ecNumber evidence="4">3.7.1.2</ecNumber>
    </recommendedName>
</protein>
<name>A0ABU0VXZ0_9RHOB</name>
<evidence type="ECO:0000313" key="14">
    <source>
        <dbReference type="Proteomes" id="UP001239680"/>
    </source>
</evidence>
<dbReference type="EC" id="3.7.1.2" evidence="4"/>
<dbReference type="SUPFAM" id="SSF56529">
    <property type="entry name" value="FAH"/>
    <property type="match status" value="1"/>
</dbReference>
<comment type="cofactor">
    <cofactor evidence="2">
        <name>Mg(2+)</name>
        <dbReference type="ChEBI" id="CHEBI:18420"/>
    </cofactor>
</comment>
<keyword evidence="10" id="KW-0585">Phenylalanine catabolism</keyword>
<feature type="domain" description="Fumarylacetoacetase-like C-terminal" evidence="11">
    <location>
        <begin position="124"/>
        <end position="407"/>
    </location>
</feature>
<evidence type="ECO:0000256" key="9">
    <source>
        <dbReference type="ARBA" id="ARBA00022878"/>
    </source>
</evidence>
<evidence type="ECO:0000256" key="1">
    <source>
        <dbReference type="ARBA" id="ARBA00001913"/>
    </source>
</evidence>
<evidence type="ECO:0000259" key="12">
    <source>
        <dbReference type="Pfam" id="PF09298"/>
    </source>
</evidence>
<feature type="domain" description="Fumarylacetoacetase N-terminal" evidence="12">
    <location>
        <begin position="21"/>
        <end position="117"/>
    </location>
</feature>
<evidence type="ECO:0000256" key="10">
    <source>
        <dbReference type="ARBA" id="ARBA00023232"/>
    </source>
</evidence>
<evidence type="ECO:0000256" key="2">
    <source>
        <dbReference type="ARBA" id="ARBA00001946"/>
    </source>
</evidence>
<evidence type="ECO:0000313" key="13">
    <source>
        <dbReference type="EMBL" id="MDQ2066488.1"/>
    </source>
</evidence>
<dbReference type="Gene3D" id="2.30.30.230">
    <property type="entry name" value="Fumarylacetoacetase, N-terminal domain"/>
    <property type="match status" value="1"/>
</dbReference>
<dbReference type="NCBIfam" id="TIGR01266">
    <property type="entry name" value="fum_ac_acetase"/>
    <property type="match status" value="1"/>
</dbReference>
<dbReference type="InterPro" id="IPR015377">
    <property type="entry name" value="Fumarylacetoacetase_N"/>
</dbReference>
<dbReference type="SUPFAM" id="SSF63433">
    <property type="entry name" value="Fumarylacetoacetate hydrolase, FAH, N-terminal domain"/>
    <property type="match status" value="1"/>
</dbReference>
<evidence type="ECO:0000256" key="4">
    <source>
        <dbReference type="ARBA" id="ARBA00012094"/>
    </source>
</evidence>
<evidence type="ECO:0000256" key="8">
    <source>
        <dbReference type="ARBA" id="ARBA00022842"/>
    </source>
</evidence>
<dbReference type="InterPro" id="IPR005959">
    <property type="entry name" value="Fumarylacetoacetase"/>
</dbReference>
<accession>A0ABU0VXZ0</accession>
<dbReference type="EMBL" id="JAVDBT010000007">
    <property type="protein sequence ID" value="MDQ2066488.1"/>
    <property type="molecule type" value="Genomic_DNA"/>
</dbReference>
<dbReference type="Pfam" id="PF01557">
    <property type="entry name" value="FAA_hydrolase"/>
    <property type="match status" value="1"/>
</dbReference>
<comment type="caution">
    <text evidence="13">The sequence shown here is derived from an EMBL/GenBank/DDBJ whole genome shotgun (WGS) entry which is preliminary data.</text>
</comment>
<reference evidence="13 14" key="1">
    <citation type="submission" date="2023-08" db="EMBL/GenBank/DDBJ databases">
        <title>Characterization of two Paracoccaceae strains isolated from Phycosphere and proposal of Xinfangfangia lacusdiani sp. nov.</title>
        <authorList>
            <person name="Deng Y."/>
            <person name="Zhang Y.Q."/>
        </authorList>
    </citation>
    <scope>NUCLEOTIDE SEQUENCE [LARGE SCALE GENOMIC DNA]</scope>
    <source>
        <strain evidence="13 14">CPCC 101601</strain>
    </source>
</reference>
<organism evidence="13 14">
    <name type="scientific">Pseudogemmobacter lacusdianii</name>
    <dbReference type="NCBI Taxonomy" id="3069608"/>
    <lineage>
        <taxon>Bacteria</taxon>
        <taxon>Pseudomonadati</taxon>
        <taxon>Pseudomonadota</taxon>
        <taxon>Alphaproteobacteria</taxon>
        <taxon>Rhodobacterales</taxon>
        <taxon>Paracoccaceae</taxon>
        <taxon>Pseudogemmobacter</taxon>
    </lineage>
</organism>
<dbReference type="Gene3D" id="3.90.850.10">
    <property type="entry name" value="Fumarylacetoacetase-like, C-terminal domain"/>
    <property type="match status" value="1"/>
</dbReference>
<dbReference type="RefSeq" id="WP_306680186.1">
    <property type="nucleotide sequence ID" value="NZ_JAVDBT010000007.1"/>
</dbReference>